<dbReference type="EC" id="3.2.1.51" evidence="3"/>
<evidence type="ECO:0000256" key="7">
    <source>
        <dbReference type="ARBA" id="ARBA00022827"/>
    </source>
</evidence>
<keyword evidence="5 10" id="KW-0732">Signal</keyword>
<dbReference type="Pfam" id="PF01565">
    <property type="entry name" value="FAD_binding_4"/>
    <property type="match status" value="1"/>
</dbReference>
<comment type="similarity">
    <text evidence="1">Belongs to the oxygen-dependent FAD-linked oxidoreductase family.</text>
</comment>
<dbReference type="InterPro" id="IPR006094">
    <property type="entry name" value="Oxid_FAD_bind_N"/>
</dbReference>
<dbReference type="InterPro" id="IPR000933">
    <property type="entry name" value="Glyco_hydro_29"/>
</dbReference>
<keyword evidence="9" id="KW-0326">Glycosidase</keyword>
<evidence type="ECO:0000313" key="12">
    <source>
        <dbReference type="EMBL" id="KAJ6442623.1"/>
    </source>
</evidence>
<name>A0AB34FUZ8_9HYPO</name>
<evidence type="ECO:0000313" key="13">
    <source>
        <dbReference type="Proteomes" id="UP001163105"/>
    </source>
</evidence>
<feature type="signal peptide" evidence="10">
    <location>
        <begin position="1"/>
        <end position="21"/>
    </location>
</feature>
<evidence type="ECO:0000256" key="9">
    <source>
        <dbReference type="ARBA" id="ARBA00023295"/>
    </source>
</evidence>
<reference evidence="12" key="1">
    <citation type="submission" date="2023-01" db="EMBL/GenBank/DDBJ databases">
        <title>The growth and conidiation of Purpureocillium lavendulum are regulated by nitrogen source and histone H3K14 acetylation.</title>
        <authorList>
            <person name="Tang P."/>
            <person name="Han J."/>
            <person name="Zhang C."/>
            <person name="Tang P."/>
            <person name="Qi F."/>
            <person name="Zhang K."/>
            <person name="Liang L."/>
        </authorList>
    </citation>
    <scope>NUCLEOTIDE SEQUENCE</scope>
    <source>
        <strain evidence="12">YMF1.00683</strain>
    </source>
</reference>
<dbReference type="SMART" id="SM00812">
    <property type="entry name" value="Alpha_L_fucos"/>
    <property type="match status" value="1"/>
</dbReference>
<dbReference type="InterPro" id="IPR036318">
    <property type="entry name" value="FAD-bd_PCMH-like_sf"/>
</dbReference>
<comment type="similarity">
    <text evidence="2">Belongs to the glycosyl hydrolase 29 family.</text>
</comment>
<keyword evidence="8" id="KW-0560">Oxidoreductase</keyword>
<organism evidence="12 13">
    <name type="scientific">Purpureocillium lavendulum</name>
    <dbReference type="NCBI Taxonomy" id="1247861"/>
    <lineage>
        <taxon>Eukaryota</taxon>
        <taxon>Fungi</taxon>
        <taxon>Dikarya</taxon>
        <taxon>Ascomycota</taxon>
        <taxon>Pezizomycotina</taxon>
        <taxon>Sordariomycetes</taxon>
        <taxon>Hypocreomycetidae</taxon>
        <taxon>Hypocreales</taxon>
        <taxon>Ophiocordycipitaceae</taxon>
        <taxon>Purpureocillium</taxon>
    </lineage>
</organism>
<dbReference type="Gene3D" id="2.60.120.260">
    <property type="entry name" value="Galactose-binding domain-like"/>
    <property type="match status" value="1"/>
</dbReference>
<feature type="chain" id="PRO_5044201904" description="alpha-L-fucosidase" evidence="10">
    <location>
        <begin position="22"/>
        <end position="1062"/>
    </location>
</feature>
<keyword evidence="7" id="KW-0274">FAD</keyword>
<feature type="domain" description="FAD-binding PCMH-type" evidence="11">
    <location>
        <begin position="617"/>
        <end position="789"/>
    </location>
</feature>
<dbReference type="InterPro" id="IPR050416">
    <property type="entry name" value="FAD-linked_Oxidoreductase"/>
</dbReference>
<dbReference type="AlphaFoldDB" id="A0AB34FUZ8"/>
<evidence type="ECO:0000256" key="8">
    <source>
        <dbReference type="ARBA" id="ARBA00023002"/>
    </source>
</evidence>
<evidence type="ECO:0000256" key="2">
    <source>
        <dbReference type="ARBA" id="ARBA00007951"/>
    </source>
</evidence>
<dbReference type="InterPro" id="IPR016169">
    <property type="entry name" value="FAD-bd_PCMH_sub2"/>
</dbReference>
<dbReference type="SUPFAM" id="SSF51445">
    <property type="entry name" value="(Trans)glycosidases"/>
    <property type="match status" value="1"/>
</dbReference>
<comment type="caution">
    <text evidence="12">The sequence shown here is derived from an EMBL/GenBank/DDBJ whole genome shotgun (WGS) entry which is preliminary data.</text>
</comment>
<dbReference type="GO" id="GO:0004560">
    <property type="term" value="F:alpha-L-fucosidase activity"/>
    <property type="evidence" value="ECO:0007669"/>
    <property type="project" value="UniProtKB-EC"/>
</dbReference>
<dbReference type="Proteomes" id="UP001163105">
    <property type="component" value="Unassembled WGS sequence"/>
</dbReference>
<keyword evidence="6" id="KW-0378">Hydrolase</keyword>
<sequence length="1062" mass="115138">MTPPADDKMLLLLSLATLAAAAVSVRDAAAYKPRYRISPMDGSKIALPTREQLAWQDKEIGVLIHYEIATYLDIDGCNNVPDLVPAVSLFDPALLNTDQWMDSIAALGAKYATLVAKHNCGFATWPSKVRFPTRGAGGDGRKTGYNYTIADTPVHGTDLVGQFVKSAKRYGVGHGFYYSVVVNNFLNVQNSAVRDTQLAPGQVGITNDTYNQVVFDQLTELWTKYGTLTEIWFDGGYSSAQMGKIEDLLQEHQSQAVIFNGCQTNGTCVSPNSDADETVRWIGTEMGEAPEENWSTGVTNDGGASDSPYFCPAECDTTLQTQDRWFWGVDQPLRSIQEMIDVYHKTVGRNCVLELDLAPDRSGLIPANQAARYKQLGDFIKSCYGQPVAAKRSRPAGKGAWSIKFARPTAVDRVSLMEDQTDGQVIRSYQVLARVVDEDGEGGATDDVPWTVVSNGTSVGHKKIDIFDKPVTVTELMVNSTFVDTPKWRSVTAHLCDELTAKMVAMAEAFGAGATCRVVCHARVAPIMAYLSNDLNAVLDGLAGTEHAAASVESCRLSVAKNSEALDRLGSATPVGAQDRVRAVADAAEVLLDDVSRLPRDSAQHARLVEKNWSTLCWLPAGCIVSPRTVAEAALALRLITRFRASFSVRSNGHLAEPGFSSIGESGVLLDLGYVSQVELSASKEVVRVGPGATWDKVYEELERYELTAVGGRVKGVGVAGLILGGGLSHFPNAWGMACDSVRNFEVLLADSTVVQANANENTDLFWALKGGGPNFGIVTRFDLQTYPDYRIWCSVRTFADKDAARVMRAAAQVQEAMDDDENLGLIVVGVPGFVTTVVVYRGHLDAAPTASAALDEIAAVAAPPPENSTQAKLCAKMCTDMGMDAKIKRQLGTLSLQPDAEVYADFFDILCKLHAQQDFRLQFVLQPVGPAAVRQGQRHGGNCMNMGDLAQTCKAHAADSSCAILTKTGVFVCSEWTDQRHDEAAKAVNHALRGQLRDAAKQRGKDMEFMFMNDACASQNPLASYGADTLDRLWDVSRKYDWKGVFQELQNDGFLLSKASL</sequence>
<evidence type="ECO:0000256" key="10">
    <source>
        <dbReference type="SAM" id="SignalP"/>
    </source>
</evidence>
<dbReference type="PANTHER" id="PTHR42973">
    <property type="entry name" value="BINDING OXIDOREDUCTASE, PUTATIVE (AFU_ORTHOLOGUE AFUA_1G17690)-RELATED"/>
    <property type="match status" value="1"/>
</dbReference>
<accession>A0AB34FUZ8</accession>
<dbReference type="Gene3D" id="3.20.20.80">
    <property type="entry name" value="Glycosidases"/>
    <property type="match status" value="1"/>
</dbReference>
<dbReference type="GO" id="GO:0005975">
    <property type="term" value="P:carbohydrate metabolic process"/>
    <property type="evidence" value="ECO:0007669"/>
    <property type="project" value="InterPro"/>
</dbReference>
<keyword evidence="4" id="KW-0285">Flavoprotein</keyword>
<evidence type="ECO:0000256" key="6">
    <source>
        <dbReference type="ARBA" id="ARBA00022801"/>
    </source>
</evidence>
<protein>
    <recommendedName>
        <fullName evidence="3">alpha-L-fucosidase</fullName>
        <ecNumber evidence="3">3.2.1.51</ecNumber>
    </recommendedName>
</protein>
<dbReference type="EMBL" id="JAQHRD010000003">
    <property type="protein sequence ID" value="KAJ6442623.1"/>
    <property type="molecule type" value="Genomic_DNA"/>
</dbReference>
<dbReference type="GO" id="GO:0071949">
    <property type="term" value="F:FAD binding"/>
    <property type="evidence" value="ECO:0007669"/>
    <property type="project" value="InterPro"/>
</dbReference>
<gene>
    <name evidence="12" type="ORF">O9K51_03798</name>
</gene>
<evidence type="ECO:0000256" key="4">
    <source>
        <dbReference type="ARBA" id="ARBA00022630"/>
    </source>
</evidence>
<keyword evidence="13" id="KW-1185">Reference proteome</keyword>
<dbReference type="Gene3D" id="3.30.465.10">
    <property type="match status" value="1"/>
</dbReference>
<evidence type="ECO:0000259" key="11">
    <source>
        <dbReference type="PROSITE" id="PS51387"/>
    </source>
</evidence>
<dbReference type="PROSITE" id="PS51387">
    <property type="entry name" value="FAD_PCMH"/>
    <property type="match status" value="1"/>
</dbReference>
<dbReference type="InterPro" id="IPR017853">
    <property type="entry name" value="GH"/>
</dbReference>
<proteinExistence type="inferred from homology"/>
<dbReference type="InterPro" id="IPR016166">
    <property type="entry name" value="FAD-bd_PCMH"/>
</dbReference>
<evidence type="ECO:0000256" key="1">
    <source>
        <dbReference type="ARBA" id="ARBA00005466"/>
    </source>
</evidence>
<dbReference type="InterPro" id="IPR057739">
    <property type="entry name" value="Glyco_hydro_29_N"/>
</dbReference>
<dbReference type="Pfam" id="PF01120">
    <property type="entry name" value="Alpha_L_fucos"/>
    <property type="match status" value="1"/>
</dbReference>
<dbReference type="SUPFAM" id="SSF56176">
    <property type="entry name" value="FAD-binding/transporter-associated domain-like"/>
    <property type="match status" value="1"/>
</dbReference>
<dbReference type="GO" id="GO:0016491">
    <property type="term" value="F:oxidoreductase activity"/>
    <property type="evidence" value="ECO:0007669"/>
    <property type="project" value="UniProtKB-KW"/>
</dbReference>
<evidence type="ECO:0000256" key="5">
    <source>
        <dbReference type="ARBA" id="ARBA00022729"/>
    </source>
</evidence>
<dbReference type="PANTHER" id="PTHR42973:SF54">
    <property type="entry name" value="FAD-BINDING PCMH-TYPE DOMAIN-CONTAINING PROTEIN"/>
    <property type="match status" value="1"/>
</dbReference>
<evidence type="ECO:0000256" key="3">
    <source>
        <dbReference type="ARBA" id="ARBA00012662"/>
    </source>
</evidence>